<accession>A0A1G8B0V0</accession>
<organism evidence="1 2">
    <name type="scientific">Prevotella communis</name>
    <dbReference type="NCBI Taxonomy" id="2913614"/>
    <lineage>
        <taxon>Bacteria</taxon>
        <taxon>Pseudomonadati</taxon>
        <taxon>Bacteroidota</taxon>
        <taxon>Bacteroidia</taxon>
        <taxon>Bacteroidales</taxon>
        <taxon>Prevotellaceae</taxon>
        <taxon>Prevotella</taxon>
    </lineage>
</organism>
<evidence type="ECO:0000313" key="2">
    <source>
        <dbReference type="Proteomes" id="UP000198779"/>
    </source>
</evidence>
<dbReference type="STRING" id="645274.SAMN04487901_12149"/>
<reference evidence="2" key="1">
    <citation type="submission" date="2016-10" db="EMBL/GenBank/DDBJ databases">
        <authorList>
            <person name="Varghese N."/>
            <person name="Submissions S."/>
        </authorList>
    </citation>
    <scope>NUCLEOTIDE SEQUENCE [LARGE SCALE GENOMIC DNA]</scope>
    <source>
        <strain evidence="2">BP1-148</strain>
    </source>
</reference>
<gene>
    <name evidence="1" type="ORF">SAMN04487901_12149</name>
</gene>
<proteinExistence type="predicted"/>
<dbReference type="AlphaFoldDB" id="A0A1G8B0V0"/>
<protein>
    <submittedName>
        <fullName evidence="1">Uncharacterized protein</fullName>
    </submittedName>
</protein>
<name>A0A1G8B0V0_9BACT</name>
<keyword evidence="2" id="KW-1185">Reference proteome</keyword>
<dbReference type="RefSeq" id="WP_091819090.1">
    <property type="nucleotide sequence ID" value="NZ_FNCQ01000021.1"/>
</dbReference>
<dbReference type="Proteomes" id="UP000198779">
    <property type="component" value="Unassembled WGS sequence"/>
</dbReference>
<dbReference type="EMBL" id="FNCQ01000021">
    <property type="protein sequence ID" value="SDH26755.1"/>
    <property type="molecule type" value="Genomic_DNA"/>
</dbReference>
<sequence>MNKSTFNLYISDSVYKDIVNSEEQEAAGRSFPNKLLKQQHVQQLYISETEKLKSRLENVLKNPYSLYPLNTTSPKRLAIQRTYGLIYLSGEYSNSSPLIKINYIHINKAREKLEDGWDIDIKNILSELLPKHIFGSNYHATVIFDNMEKEKYLKSLQYVLKTVQSTYFYAVNDKCMGKRLNLRNRLSK</sequence>
<evidence type="ECO:0000313" key="1">
    <source>
        <dbReference type="EMBL" id="SDH26755.1"/>
    </source>
</evidence>